<dbReference type="Proteomes" id="UP000325333">
    <property type="component" value="Unassembled WGS sequence"/>
</dbReference>
<sequence length="413" mass="43733">MTSVTFMPLSLVGQGAPSDQRLASAGAPIIFGREAVFMDAPRAGLHAAARLPQQERTLAPDHVLAAVVQKGRLFERAYPEVTVLRNRGRYLLVELSPNHPALVERHAEPCYAAFPVEPGTEVFRDLGRIARPAQRSPAVASVLERLSVVAFRATLEELVAQRTRFSTSEAYRQAAELSRRRLEDLGYQVALQEFAMAGGRSCNVLATPKEAPFPAVIIMGHLDSINHAEGPEAAAPGADDNGSGAAGVIAMADALAPIGDRLSVGFALFGGEEQGLFGSRHMLSALPAEAVSAVRAMINMDMIGTLNPGPDGTTVAPAVLLEGADVSRHVIEGLAAQAAAWTDLTVQTSFKPYASDHVPFIEAGMPAVLTIEGADQTNDSIHGPGDTIDRIDDGLAYQILRMNTAYVASLADT</sequence>
<dbReference type="PANTHER" id="PTHR12147">
    <property type="entry name" value="METALLOPEPTIDASE M28 FAMILY MEMBER"/>
    <property type="match status" value="1"/>
</dbReference>
<dbReference type="GO" id="GO:0006508">
    <property type="term" value="P:proteolysis"/>
    <property type="evidence" value="ECO:0007669"/>
    <property type="project" value="InterPro"/>
</dbReference>
<evidence type="ECO:0000259" key="1">
    <source>
        <dbReference type="Pfam" id="PF04389"/>
    </source>
</evidence>
<reference evidence="2 3" key="1">
    <citation type="submission" date="2019-07" db="EMBL/GenBank/DDBJ databases">
        <title>Genome sequencing of the stress-tolerant strain Azospirillum brasilense Az19.</title>
        <authorList>
            <person name="Maroniche G.A."/>
            <person name="Garcia J.E."/>
            <person name="Pagnussat L."/>
            <person name="Amenta M."/>
            <person name="Creus C.M."/>
        </authorList>
    </citation>
    <scope>NUCLEOTIDE SEQUENCE [LARGE SCALE GENOMIC DNA]</scope>
    <source>
        <strain evidence="2 3">Az19</strain>
    </source>
</reference>
<dbReference type="Pfam" id="PF04389">
    <property type="entry name" value="Peptidase_M28"/>
    <property type="match status" value="1"/>
</dbReference>
<dbReference type="InterPro" id="IPR045175">
    <property type="entry name" value="M28_fam"/>
</dbReference>
<dbReference type="SUPFAM" id="SSF53187">
    <property type="entry name" value="Zn-dependent exopeptidases"/>
    <property type="match status" value="1"/>
</dbReference>
<dbReference type="InterPro" id="IPR007484">
    <property type="entry name" value="Peptidase_M28"/>
</dbReference>
<dbReference type="GO" id="GO:0008235">
    <property type="term" value="F:metalloexopeptidase activity"/>
    <property type="evidence" value="ECO:0007669"/>
    <property type="project" value="InterPro"/>
</dbReference>
<name>A0A5B0KL11_9PROT</name>
<protein>
    <recommendedName>
        <fullName evidence="1">Peptidase M28 domain-containing protein</fullName>
    </recommendedName>
</protein>
<proteinExistence type="predicted"/>
<dbReference type="PANTHER" id="PTHR12147:SF26">
    <property type="entry name" value="PEPTIDASE M28 DOMAIN-CONTAINING PROTEIN"/>
    <property type="match status" value="1"/>
</dbReference>
<dbReference type="AlphaFoldDB" id="A0A5B0KL11"/>
<evidence type="ECO:0000313" key="2">
    <source>
        <dbReference type="EMBL" id="KAA1052473.1"/>
    </source>
</evidence>
<dbReference type="RefSeq" id="WP_176025460.1">
    <property type="nucleotide sequence ID" value="NZ_VEWN01000027.1"/>
</dbReference>
<organism evidence="2 3">
    <name type="scientific">Azospirillum argentinense</name>
    <dbReference type="NCBI Taxonomy" id="2970906"/>
    <lineage>
        <taxon>Bacteria</taxon>
        <taxon>Pseudomonadati</taxon>
        <taxon>Pseudomonadota</taxon>
        <taxon>Alphaproteobacteria</taxon>
        <taxon>Rhodospirillales</taxon>
        <taxon>Azospirillaceae</taxon>
        <taxon>Azospirillum</taxon>
    </lineage>
</organism>
<feature type="domain" description="Peptidase M28" evidence="1">
    <location>
        <begin position="206"/>
        <end position="403"/>
    </location>
</feature>
<evidence type="ECO:0000313" key="3">
    <source>
        <dbReference type="Proteomes" id="UP000325333"/>
    </source>
</evidence>
<dbReference type="EMBL" id="VEWN01000027">
    <property type="protein sequence ID" value="KAA1052473.1"/>
    <property type="molecule type" value="Genomic_DNA"/>
</dbReference>
<comment type="caution">
    <text evidence="2">The sequence shown here is derived from an EMBL/GenBank/DDBJ whole genome shotgun (WGS) entry which is preliminary data.</text>
</comment>
<gene>
    <name evidence="2" type="ORF">FH063_004250</name>
</gene>
<accession>A0A5B0KL11</accession>
<dbReference type="Gene3D" id="3.40.630.10">
    <property type="entry name" value="Zn peptidases"/>
    <property type="match status" value="1"/>
</dbReference>